<dbReference type="EMBL" id="BPLR01020472">
    <property type="protein sequence ID" value="GIX79154.1"/>
    <property type="molecule type" value="Genomic_DNA"/>
</dbReference>
<evidence type="ECO:0000313" key="2">
    <source>
        <dbReference type="EMBL" id="GIX79154.1"/>
    </source>
</evidence>
<accession>A0AAV4N6V8</accession>
<dbReference type="Proteomes" id="UP001054945">
    <property type="component" value="Unassembled WGS sequence"/>
</dbReference>
<keyword evidence="1" id="KW-1133">Transmembrane helix</keyword>
<keyword evidence="3" id="KW-1185">Reference proteome</keyword>
<sequence length="110" mass="12580">MNAVRIQYGKDKRFITGEDTSSGGCPPVGEQLRLLTTGFVRSVSLETPSARQHLIREKYLQNYPYTRSLIKPRTHQDIGIINFLFPISVPIYIYRIIYISIESVNIYNGA</sequence>
<proteinExistence type="predicted"/>
<dbReference type="AlphaFoldDB" id="A0AAV4N6V8"/>
<gene>
    <name evidence="2" type="ORF">CEXT_102361</name>
</gene>
<organism evidence="2 3">
    <name type="scientific">Caerostris extrusa</name>
    <name type="common">Bark spider</name>
    <name type="synonym">Caerostris bankana</name>
    <dbReference type="NCBI Taxonomy" id="172846"/>
    <lineage>
        <taxon>Eukaryota</taxon>
        <taxon>Metazoa</taxon>
        <taxon>Ecdysozoa</taxon>
        <taxon>Arthropoda</taxon>
        <taxon>Chelicerata</taxon>
        <taxon>Arachnida</taxon>
        <taxon>Araneae</taxon>
        <taxon>Araneomorphae</taxon>
        <taxon>Entelegynae</taxon>
        <taxon>Araneoidea</taxon>
        <taxon>Araneidae</taxon>
        <taxon>Caerostris</taxon>
    </lineage>
</organism>
<evidence type="ECO:0000256" key="1">
    <source>
        <dbReference type="SAM" id="Phobius"/>
    </source>
</evidence>
<name>A0AAV4N6V8_CAEEX</name>
<keyword evidence="1" id="KW-0812">Transmembrane</keyword>
<evidence type="ECO:0000313" key="3">
    <source>
        <dbReference type="Proteomes" id="UP001054945"/>
    </source>
</evidence>
<keyword evidence="1" id="KW-0472">Membrane</keyword>
<protein>
    <submittedName>
        <fullName evidence="2">Uncharacterized protein</fullName>
    </submittedName>
</protein>
<reference evidence="2 3" key="1">
    <citation type="submission" date="2021-06" db="EMBL/GenBank/DDBJ databases">
        <title>Caerostris extrusa draft genome.</title>
        <authorList>
            <person name="Kono N."/>
            <person name="Arakawa K."/>
        </authorList>
    </citation>
    <scope>NUCLEOTIDE SEQUENCE [LARGE SCALE GENOMIC DNA]</scope>
</reference>
<feature type="transmembrane region" description="Helical" evidence="1">
    <location>
        <begin position="80"/>
        <end position="101"/>
    </location>
</feature>
<comment type="caution">
    <text evidence="2">The sequence shown here is derived from an EMBL/GenBank/DDBJ whole genome shotgun (WGS) entry which is preliminary data.</text>
</comment>